<evidence type="ECO:0000313" key="1">
    <source>
        <dbReference type="EMBL" id="MFC0561306.1"/>
    </source>
</evidence>
<dbReference type="EMBL" id="JBHLTR010000055">
    <property type="protein sequence ID" value="MFC0561306.1"/>
    <property type="molecule type" value="Genomic_DNA"/>
</dbReference>
<comment type="caution">
    <text evidence="1">The sequence shown here is derived from an EMBL/GenBank/DDBJ whole genome shotgun (WGS) entry which is preliminary data.</text>
</comment>
<keyword evidence="2" id="KW-1185">Reference proteome</keyword>
<evidence type="ECO:0000313" key="2">
    <source>
        <dbReference type="Proteomes" id="UP001589833"/>
    </source>
</evidence>
<reference evidence="1 2" key="1">
    <citation type="submission" date="2024-09" db="EMBL/GenBank/DDBJ databases">
        <authorList>
            <person name="Sun Q."/>
            <person name="Mori K."/>
        </authorList>
    </citation>
    <scope>NUCLEOTIDE SEQUENCE [LARGE SCALE GENOMIC DNA]</scope>
    <source>
        <strain evidence="1 2">NCAIM B.02301</strain>
    </source>
</reference>
<proteinExistence type="predicted"/>
<name>A0ABV6NKV2_9BACI</name>
<accession>A0ABV6NKV2</accession>
<organism evidence="1 2">
    <name type="scientific">Halalkalibacter alkalisediminis</name>
    <dbReference type="NCBI Taxonomy" id="935616"/>
    <lineage>
        <taxon>Bacteria</taxon>
        <taxon>Bacillati</taxon>
        <taxon>Bacillota</taxon>
        <taxon>Bacilli</taxon>
        <taxon>Bacillales</taxon>
        <taxon>Bacillaceae</taxon>
        <taxon>Halalkalibacter</taxon>
    </lineage>
</organism>
<dbReference type="Proteomes" id="UP001589833">
    <property type="component" value="Unassembled WGS sequence"/>
</dbReference>
<sequence>MSKPVTERIPYYILNDLISKKVNDRPFSKVSNQKTLNSQLMSGGGLYFMKMNKSLNKINSTQLI</sequence>
<dbReference type="RefSeq" id="WP_273848176.1">
    <property type="nucleotide sequence ID" value="NZ_JAQQWT010000055.1"/>
</dbReference>
<gene>
    <name evidence="1" type="ORF">ACFFH4_20395</name>
</gene>
<protein>
    <submittedName>
        <fullName evidence="1">Uncharacterized protein</fullName>
    </submittedName>
</protein>